<dbReference type="InterPro" id="IPR045012">
    <property type="entry name" value="NLP"/>
</dbReference>
<evidence type="ECO:0000256" key="1">
    <source>
        <dbReference type="SAM" id="MobiDB-lite"/>
    </source>
</evidence>
<protein>
    <submittedName>
        <fullName evidence="3">Protein nlp8</fullName>
    </submittedName>
</protein>
<dbReference type="AlphaFoldDB" id="A0A830CB32"/>
<evidence type="ECO:0000313" key="4">
    <source>
        <dbReference type="Proteomes" id="UP000653305"/>
    </source>
</evidence>
<dbReference type="GO" id="GO:0003700">
    <property type="term" value="F:DNA-binding transcription factor activity"/>
    <property type="evidence" value="ECO:0007669"/>
    <property type="project" value="InterPro"/>
</dbReference>
<dbReference type="Proteomes" id="UP000653305">
    <property type="component" value="Unassembled WGS sequence"/>
</dbReference>
<dbReference type="PROSITE" id="PS51745">
    <property type="entry name" value="PB1"/>
    <property type="match status" value="1"/>
</dbReference>
<dbReference type="Gene3D" id="3.10.20.90">
    <property type="entry name" value="Phosphatidylinositol 3-kinase Catalytic Subunit, Chain A, domain 1"/>
    <property type="match status" value="1"/>
</dbReference>
<dbReference type="PANTHER" id="PTHR32002">
    <property type="entry name" value="PROTEIN NLP8"/>
    <property type="match status" value="1"/>
</dbReference>
<feature type="compositionally biased region" description="Low complexity" evidence="1">
    <location>
        <begin position="344"/>
        <end position="356"/>
    </location>
</feature>
<dbReference type="EMBL" id="BMAC01000457">
    <property type="protein sequence ID" value="GFP96820.1"/>
    <property type="molecule type" value="Genomic_DNA"/>
</dbReference>
<keyword evidence="4" id="KW-1185">Reference proteome</keyword>
<evidence type="ECO:0000313" key="3">
    <source>
        <dbReference type="EMBL" id="GFP96820.1"/>
    </source>
</evidence>
<dbReference type="PANTHER" id="PTHR32002:SF41">
    <property type="entry name" value="PROTEIN NLP8"/>
    <property type="match status" value="1"/>
</dbReference>
<dbReference type="InterPro" id="IPR000270">
    <property type="entry name" value="PB1_dom"/>
</dbReference>
<gene>
    <name evidence="3" type="ORF">PHJA_001826100</name>
</gene>
<dbReference type="SUPFAM" id="SSF54277">
    <property type="entry name" value="CAD &amp; PB1 domains"/>
    <property type="match status" value="1"/>
</dbReference>
<dbReference type="Pfam" id="PF22922">
    <property type="entry name" value="GAF_NLP"/>
    <property type="match status" value="1"/>
</dbReference>
<reference evidence="3" key="1">
    <citation type="submission" date="2020-07" db="EMBL/GenBank/DDBJ databases">
        <title>Ethylene signaling mediates host invasion by parasitic plants.</title>
        <authorList>
            <person name="Yoshida S."/>
        </authorList>
    </citation>
    <scope>NUCLEOTIDE SEQUENCE</scope>
    <source>
        <strain evidence="3">Okayama</strain>
    </source>
</reference>
<organism evidence="3 4">
    <name type="scientific">Phtheirospermum japonicum</name>
    <dbReference type="NCBI Taxonomy" id="374723"/>
    <lineage>
        <taxon>Eukaryota</taxon>
        <taxon>Viridiplantae</taxon>
        <taxon>Streptophyta</taxon>
        <taxon>Embryophyta</taxon>
        <taxon>Tracheophyta</taxon>
        <taxon>Spermatophyta</taxon>
        <taxon>Magnoliopsida</taxon>
        <taxon>eudicotyledons</taxon>
        <taxon>Gunneridae</taxon>
        <taxon>Pentapetalae</taxon>
        <taxon>asterids</taxon>
        <taxon>lamiids</taxon>
        <taxon>Lamiales</taxon>
        <taxon>Orobanchaceae</taxon>
        <taxon>Orobanchaceae incertae sedis</taxon>
        <taxon>Phtheirospermum</taxon>
    </lineage>
</organism>
<feature type="region of interest" description="Disordered" evidence="1">
    <location>
        <begin position="337"/>
        <end position="359"/>
    </location>
</feature>
<accession>A0A830CB32</accession>
<proteinExistence type="predicted"/>
<evidence type="ECO:0000259" key="2">
    <source>
        <dbReference type="PROSITE" id="PS51745"/>
    </source>
</evidence>
<feature type="domain" description="PB1" evidence="2">
    <location>
        <begin position="373"/>
        <end position="433"/>
    </location>
</feature>
<dbReference type="InterPro" id="IPR053793">
    <property type="entry name" value="PB1-like"/>
</dbReference>
<comment type="caution">
    <text evidence="3">The sequence shown here is derived from an EMBL/GenBank/DDBJ whole genome shotgun (WGS) entry which is preliminary data.</text>
</comment>
<sequence length="433" mass="48814">MARTIMPLSNDDNSQVSDLDLVESMLSLDDVDMDDHGCCNLSDEMLSSIATSALHYDPYPNLPVPRPLMASLNQKLQRAFQLFKEDSSGEVGGSMLAQMWVSMMSGDRQVLSTWEQPCLHDQTFSNYREVSRVFTFATEQRADSFPGRVFILKVTEWTSNVMYYNRVQKAVDHEVQGSIAMPVFKLVRKNEIFNFDEEVESVCRELKVVDLSITPPRRLHPQSLSENQKAALAEIKDVLSVICRPYQLPLALTWIPCYSQEDIGDESPMVALDMSSCPVACPKTSIESVDIFGGHNSGELYHGVSINMPTTESPRGSNDEDKMRSIPVDTKIMGYGPSTSSVMTPSTKTSSSGSESFYNEKSASENKITNISKMTVKATYKDDIVRFKFEPASGCLELYAEVAKRFKLQTEQFILKYLNDEQEWMMLRIVEYV</sequence>
<dbReference type="OrthoDB" id="1740180at2759"/>
<dbReference type="Pfam" id="PF00564">
    <property type="entry name" value="PB1"/>
    <property type="match status" value="1"/>
</dbReference>
<name>A0A830CB32_9LAMI</name>
<dbReference type="InterPro" id="IPR055081">
    <property type="entry name" value="NLP1-9_GAF"/>
</dbReference>